<evidence type="ECO:0000313" key="1">
    <source>
        <dbReference type="EMBL" id="OGG11800.1"/>
    </source>
</evidence>
<evidence type="ECO:0000313" key="2">
    <source>
        <dbReference type="Proteomes" id="UP000177268"/>
    </source>
</evidence>
<sequence>MKAFLAGIIFLIVVAVAGYVGLKYYAKTHGDIQVYKTAAITRRGTLRKVNVPGADFSYVIFSSVDSKSYGVASYTLNLEEYVGKNVEAVGQNSGTTLYADSITVLP</sequence>
<accession>A0A1F5ZH80</accession>
<proteinExistence type="predicted"/>
<reference evidence="1 2" key="1">
    <citation type="journal article" date="2016" name="Nat. Commun.">
        <title>Thousands of microbial genomes shed light on interconnected biogeochemical processes in an aquifer system.</title>
        <authorList>
            <person name="Anantharaman K."/>
            <person name="Brown C.T."/>
            <person name="Hug L.A."/>
            <person name="Sharon I."/>
            <person name="Castelle C.J."/>
            <person name="Probst A.J."/>
            <person name="Thomas B.C."/>
            <person name="Singh A."/>
            <person name="Wilkins M.J."/>
            <person name="Karaoz U."/>
            <person name="Brodie E.L."/>
            <person name="Williams K.H."/>
            <person name="Hubbard S.S."/>
            <person name="Banfield J.F."/>
        </authorList>
    </citation>
    <scope>NUCLEOTIDE SEQUENCE [LARGE SCALE GENOMIC DNA]</scope>
</reference>
<dbReference type="AlphaFoldDB" id="A0A1F5ZH80"/>
<organism evidence="1 2">
    <name type="scientific">Candidatus Gottesmanbacteria bacterium RBG_13_45_10</name>
    <dbReference type="NCBI Taxonomy" id="1798370"/>
    <lineage>
        <taxon>Bacteria</taxon>
        <taxon>Candidatus Gottesmaniibacteriota</taxon>
    </lineage>
</organism>
<comment type="caution">
    <text evidence="1">The sequence shown here is derived from an EMBL/GenBank/DDBJ whole genome shotgun (WGS) entry which is preliminary data.</text>
</comment>
<name>A0A1F5ZH80_9BACT</name>
<protein>
    <submittedName>
        <fullName evidence="1">Uncharacterized protein</fullName>
    </submittedName>
</protein>
<dbReference type="EMBL" id="MFIZ01000015">
    <property type="protein sequence ID" value="OGG11800.1"/>
    <property type="molecule type" value="Genomic_DNA"/>
</dbReference>
<dbReference type="Proteomes" id="UP000177268">
    <property type="component" value="Unassembled WGS sequence"/>
</dbReference>
<gene>
    <name evidence="1" type="ORF">A2Z00_01900</name>
</gene>